<accession>A0A101M561</accession>
<gene>
    <name evidence="1" type="ORF">ABT39_MTgene1128</name>
</gene>
<reference evidence="1" key="1">
    <citation type="journal article" date="2015" name="Genome Biol. Evol.">
        <title>Organellar Genomes of White Spruce (Picea glauca): Assembly and Annotation.</title>
        <authorList>
            <person name="Jackman S.D."/>
            <person name="Warren R.L."/>
            <person name="Gibb E.A."/>
            <person name="Vandervalk B.P."/>
            <person name="Mohamadi H."/>
            <person name="Chu J."/>
            <person name="Raymond A."/>
            <person name="Pleasance S."/>
            <person name="Coope R."/>
            <person name="Wildung M.R."/>
            <person name="Ritland C.E."/>
            <person name="Bousquet J."/>
            <person name="Jones S.J."/>
            <person name="Bohlmann J."/>
            <person name="Birol I."/>
        </authorList>
    </citation>
    <scope>NUCLEOTIDE SEQUENCE [LARGE SCALE GENOMIC DNA]</scope>
    <source>
        <tissue evidence="1">Flushing bud</tissue>
    </source>
</reference>
<organism evidence="1">
    <name type="scientific">Picea glauca</name>
    <name type="common">White spruce</name>
    <name type="synonym">Pinus glauca</name>
    <dbReference type="NCBI Taxonomy" id="3330"/>
    <lineage>
        <taxon>Eukaryota</taxon>
        <taxon>Viridiplantae</taxon>
        <taxon>Streptophyta</taxon>
        <taxon>Embryophyta</taxon>
        <taxon>Tracheophyta</taxon>
        <taxon>Spermatophyta</taxon>
        <taxon>Pinopsida</taxon>
        <taxon>Pinidae</taxon>
        <taxon>Conifers I</taxon>
        <taxon>Pinales</taxon>
        <taxon>Pinaceae</taxon>
        <taxon>Picea</taxon>
    </lineage>
</organism>
<dbReference type="EMBL" id="LKAM01000001">
    <property type="protein sequence ID" value="KUM51281.1"/>
    <property type="molecule type" value="Genomic_DNA"/>
</dbReference>
<protein>
    <submittedName>
        <fullName evidence="1">Uncharacterized protein</fullName>
    </submittedName>
</protein>
<dbReference type="AlphaFoldDB" id="A0A101M561"/>
<proteinExistence type="predicted"/>
<evidence type="ECO:0000313" key="1">
    <source>
        <dbReference type="EMBL" id="KUM51281.1"/>
    </source>
</evidence>
<name>A0A101M561_PICGL</name>
<geneLocation type="mitochondrion" evidence="1"/>
<keyword evidence="1" id="KW-0496">Mitochondrion</keyword>
<sequence length="46" mass="5030">MLVDMQLGGGSCLCYTLTFTTVGPEKLGKLRMPLPPNKLDLEVVCF</sequence>
<comment type="caution">
    <text evidence="1">The sequence shown here is derived from an EMBL/GenBank/DDBJ whole genome shotgun (WGS) entry which is preliminary data.</text>
</comment>